<gene>
    <name evidence="1" type="ORF">DWV67_15370</name>
</gene>
<accession>A0A395XI18</accession>
<dbReference type="Proteomes" id="UP000266376">
    <property type="component" value="Unassembled WGS sequence"/>
</dbReference>
<name>A0A395XI18_9FIRM</name>
<dbReference type="EMBL" id="QSAJ01000063">
    <property type="protein sequence ID" value="RGW47727.1"/>
    <property type="molecule type" value="Genomic_DNA"/>
</dbReference>
<proteinExistence type="predicted"/>
<dbReference type="AlphaFoldDB" id="A0A395XI18"/>
<sequence length="253" mass="29186">MGRKKILDLQSHKFSLDISGENKRVLDSETNAFGLKYGPFINFMLSRFCRMSDDIKEVINIALINKCEELNKQLAVCGEGFEKQNIEQKKAECLDIFKIINNGKELDSNILSPIMRKIMIQDGYAILPKDWIILNEEDAIHCQYVGVVECRNFSKYGIPHFAFFLLEKYDAVYYDEICDLCCQKWEEFTEILKKQVDLIPDSERPGSYLNGEEYLQAPNIGIFPIKDSTEKESGQEFPYGAMVVRTNTDIEDN</sequence>
<evidence type="ECO:0000313" key="2">
    <source>
        <dbReference type="Proteomes" id="UP000266376"/>
    </source>
</evidence>
<organism evidence="1 2">
    <name type="scientific">Dorea formicigenerans</name>
    <dbReference type="NCBI Taxonomy" id="39486"/>
    <lineage>
        <taxon>Bacteria</taxon>
        <taxon>Bacillati</taxon>
        <taxon>Bacillota</taxon>
        <taxon>Clostridia</taxon>
        <taxon>Lachnospirales</taxon>
        <taxon>Lachnospiraceae</taxon>
        <taxon>Dorea</taxon>
    </lineage>
</organism>
<protein>
    <submittedName>
        <fullName evidence="1">Uncharacterized protein</fullName>
    </submittedName>
</protein>
<comment type="caution">
    <text evidence="1">The sequence shown here is derived from an EMBL/GenBank/DDBJ whole genome shotgun (WGS) entry which is preliminary data.</text>
</comment>
<evidence type="ECO:0000313" key="1">
    <source>
        <dbReference type="EMBL" id="RGW47727.1"/>
    </source>
</evidence>
<reference evidence="1 2" key="1">
    <citation type="submission" date="2018-08" db="EMBL/GenBank/DDBJ databases">
        <title>A genome reference for cultivated species of the human gut microbiota.</title>
        <authorList>
            <person name="Zou Y."/>
            <person name="Xue W."/>
            <person name="Luo G."/>
        </authorList>
    </citation>
    <scope>NUCLEOTIDE SEQUENCE [LARGE SCALE GENOMIC DNA]</scope>
    <source>
        <strain evidence="1 2">AF12-11</strain>
    </source>
</reference>